<keyword evidence="1" id="KW-0732">Signal</keyword>
<protein>
    <submittedName>
        <fullName evidence="2">Uncharacterized protein</fullName>
    </submittedName>
</protein>
<sequence length="272" mass="29575">MQKTVLTGALLLISLTGTAFAECNPAIVTIREGQQPRYSVPDKKDLSAAEQNFGAAPGADHVLVVDSSDGAGYWIARDRVEDAVFLLNGAPSAFRYSGPDHCAPGDLPIGLNEEQNQEIPLFLETSTGLQPRNGLWRLQMGTPETRACPEMMRMAMGRKIPVSLSAFEAPRPLKVSAPFHPGQLDMSQEMKVDWQAVGDNTWRTQALQEVFSQLPQNGGMGSELIWELKVLAEDKIRHSSILKVVIPAEAATALGGDTCIIETVSHWVRVGN</sequence>
<organism evidence="2 3">
    <name type="scientific">Roseibium aggregatum</name>
    <dbReference type="NCBI Taxonomy" id="187304"/>
    <lineage>
        <taxon>Bacteria</taxon>
        <taxon>Pseudomonadati</taxon>
        <taxon>Pseudomonadota</taxon>
        <taxon>Alphaproteobacteria</taxon>
        <taxon>Hyphomicrobiales</taxon>
        <taxon>Stappiaceae</taxon>
        <taxon>Roseibium</taxon>
    </lineage>
</organism>
<feature type="chain" id="PRO_5037727329" evidence="1">
    <location>
        <begin position="22"/>
        <end position="272"/>
    </location>
</feature>
<name>A0A939EIF2_9HYPH</name>
<evidence type="ECO:0000256" key="1">
    <source>
        <dbReference type="SAM" id="SignalP"/>
    </source>
</evidence>
<reference evidence="2" key="1">
    <citation type="submission" date="2020-12" db="EMBL/GenBank/DDBJ databases">
        <title>Oil enriched cultivation method for isolating marine PHA-producing bacteria.</title>
        <authorList>
            <person name="Zheng W."/>
            <person name="Yu S."/>
            <person name="Huang Y."/>
        </authorList>
    </citation>
    <scope>NUCLEOTIDE SEQUENCE</scope>
    <source>
        <strain evidence="2">SY-2-12</strain>
    </source>
</reference>
<proteinExistence type="predicted"/>
<dbReference type="AlphaFoldDB" id="A0A939EIF2"/>
<comment type="caution">
    <text evidence="2">The sequence shown here is derived from an EMBL/GenBank/DDBJ whole genome shotgun (WGS) entry which is preliminary data.</text>
</comment>
<evidence type="ECO:0000313" key="2">
    <source>
        <dbReference type="EMBL" id="MBN9673548.1"/>
    </source>
</evidence>
<evidence type="ECO:0000313" key="3">
    <source>
        <dbReference type="Proteomes" id="UP000664096"/>
    </source>
</evidence>
<dbReference type="RefSeq" id="WP_207143447.1">
    <property type="nucleotide sequence ID" value="NZ_JAEKJZ010000007.1"/>
</dbReference>
<dbReference type="EMBL" id="JAEKJZ010000007">
    <property type="protein sequence ID" value="MBN9673548.1"/>
    <property type="molecule type" value="Genomic_DNA"/>
</dbReference>
<dbReference type="Proteomes" id="UP000664096">
    <property type="component" value="Unassembled WGS sequence"/>
</dbReference>
<gene>
    <name evidence="2" type="ORF">JF539_24545</name>
</gene>
<accession>A0A939EIF2</accession>
<feature type="signal peptide" evidence="1">
    <location>
        <begin position="1"/>
        <end position="21"/>
    </location>
</feature>